<evidence type="ECO:0000313" key="3">
    <source>
        <dbReference type="Proteomes" id="UP000244335"/>
    </source>
</evidence>
<dbReference type="EMBL" id="QDFR01000008">
    <property type="protein sequence ID" value="PVE51098.1"/>
    <property type="molecule type" value="Genomic_DNA"/>
</dbReference>
<dbReference type="AlphaFoldDB" id="A0AA92C072"/>
<organism evidence="2 3">
    <name type="scientific">Rhizobium rhizogenes</name>
    <name type="common">Agrobacterium rhizogenes</name>
    <dbReference type="NCBI Taxonomy" id="359"/>
    <lineage>
        <taxon>Bacteria</taxon>
        <taxon>Pseudomonadati</taxon>
        <taxon>Pseudomonadota</taxon>
        <taxon>Alphaproteobacteria</taxon>
        <taxon>Hyphomicrobiales</taxon>
        <taxon>Rhizobiaceae</taxon>
        <taxon>Rhizobium/Agrobacterium group</taxon>
        <taxon>Rhizobium</taxon>
    </lineage>
</organism>
<reference evidence="2 3" key="1">
    <citation type="submission" date="2018-04" db="EMBL/GenBank/DDBJ databases">
        <authorList>
            <person name="Hagen T."/>
        </authorList>
    </citation>
    <scope>NUCLEOTIDE SEQUENCE [LARGE SCALE GENOMIC DNA]</scope>
    <source>
        <strain evidence="2 3">TPD7009</strain>
    </source>
</reference>
<name>A0AA92C072_RHIRH</name>
<dbReference type="RefSeq" id="WP_062425695.1">
    <property type="nucleotide sequence ID" value="NZ_QDFR01000008.1"/>
</dbReference>
<dbReference type="Proteomes" id="UP000244335">
    <property type="component" value="Unassembled WGS sequence"/>
</dbReference>
<protein>
    <submittedName>
        <fullName evidence="2">Cold-shock protein</fullName>
    </submittedName>
</protein>
<comment type="caution">
    <text evidence="2">The sequence shown here is derived from an EMBL/GenBank/DDBJ whole genome shotgun (WGS) entry which is preliminary data.</text>
</comment>
<sequence>MPKTPYKTGNIIVLKPRSNGGHASQQSARVIAAMPETQGSRRYRIRLDGENFDRTVSQDDIDLAATAKQTPVAVATKVSEPGGWINHDLVRTRK</sequence>
<evidence type="ECO:0000313" key="2">
    <source>
        <dbReference type="EMBL" id="PVE51098.1"/>
    </source>
</evidence>
<evidence type="ECO:0000256" key="1">
    <source>
        <dbReference type="SAM" id="MobiDB-lite"/>
    </source>
</evidence>
<dbReference type="GeneID" id="301042659"/>
<feature type="region of interest" description="Disordered" evidence="1">
    <location>
        <begin position="1"/>
        <end position="35"/>
    </location>
</feature>
<proteinExistence type="predicted"/>
<accession>A0AA92C072</accession>
<gene>
    <name evidence="2" type="ORF">DC430_19010</name>
</gene>